<accession>A0ABV5FCY7</accession>
<protein>
    <submittedName>
        <fullName evidence="2">Uncharacterized protein</fullName>
    </submittedName>
</protein>
<gene>
    <name evidence="2" type="ORF">ACFFU9_11225</name>
</gene>
<comment type="caution">
    <text evidence="2">The sequence shown here is derived from an EMBL/GenBank/DDBJ whole genome shotgun (WGS) entry which is preliminary data.</text>
</comment>
<evidence type="ECO:0000313" key="2">
    <source>
        <dbReference type="EMBL" id="MFB9057309.1"/>
    </source>
</evidence>
<feature type="chain" id="PRO_5046083486" evidence="1">
    <location>
        <begin position="19"/>
        <end position="125"/>
    </location>
</feature>
<evidence type="ECO:0000313" key="3">
    <source>
        <dbReference type="Proteomes" id="UP001589585"/>
    </source>
</evidence>
<dbReference type="EMBL" id="JBHMFC010000074">
    <property type="protein sequence ID" value="MFB9057309.1"/>
    <property type="molecule type" value="Genomic_DNA"/>
</dbReference>
<evidence type="ECO:0000256" key="1">
    <source>
        <dbReference type="SAM" id="SignalP"/>
    </source>
</evidence>
<sequence>MKYYIALCLTFFSLILTAQSGIPIGNSDFSDWTGVSKVKKNEAIVKNKDTISYTYSNQNRVYFPGIMRDYFGDAADWTPYSGLSFEVYVKNESTTAVTALLKVDSLDYKELKPISTAKIQFSGQG</sequence>
<keyword evidence="1" id="KW-0732">Signal</keyword>
<keyword evidence="3" id="KW-1185">Reference proteome</keyword>
<feature type="signal peptide" evidence="1">
    <location>
        <begin position="1"/>
        <end position="18"/>
    </location>
</feature>
<dbReference type="RefSeq" id="WP_379861534.1">
    <property type="nucleotide sequence ID" value="NZ_JBHMFC010000074.1"/>
</dbReference>
<dbReference type="Proteomes" id="UP001589585">
    <property type="component" value="Unassembled WGS sequence"/>
</dbReference>
<reference evidence="2 3" key="1">
    <citation type="submission" date="2024-09" db="EMBL/GenBank/DDBJ databases">
        <authorList>
            <person name="Sun Q."/>
            <person name="Mori K."/>
        </authorList>
    </citation>
    <scope>NUCLEOTIDE SEQUENCE [LARGE SCALE GENOMIC DNA]</scope>
    <source>
        <strain evidence="2 3">CECT 8622</strain>
    </source>
</reference>
<proteinExistence type="predicted"/>
<name>A0ABV5FCY7_9FLAO</name>
<organism evidence="2 3">
    <name type="scientific">Mariniflexile ostreae</name>
    <dbReference type="NCBI Taxonomy" id="1520892"/>
    <lineage>
        <taxon>Bacteria</taxon>
        <taxon>Pseudomonadati</taxon>
        <taxon>Bacteroidota</taxon>
        <taxon>Flavobacteriia</taxon>
        <taxon>Flavobacteriales</taxon>
        <taxon>Flavobacteriaceae</taxon>
        <taxon>Mariniflexile</taxon>
    </lineage>
</organism>